<evidence type="ECO:0000256" key="1">
    <source>
        <dbReference type="SAM" id="MobiDB-lite"/>
    </source>
</evidence>
<protein>
    <submittedName>
        <fullName evidence="2">Uncharacterized protein</fullName>
    </submittedName>
</protein>
<keyword evidence="3" id="KW-1185">Reference proteome</keyword>
<proteinExistence type="predicted"/>
<dbReference type="AlphaFoldDB" id="M1DSK4"/>
<reference evidence="3" key="1">
    <citation type="journal article" date="2011" name="Nature">
        <title>Genome sequence and analysis of the tuber crop potato.</title>
        <authorList>
            <consortium name="The Potato Genome Sequencing Consortium"/>
        </authorList>
    </citation>
    <scope>NUCLEOTIDE SEQUENCE [LARGE SCALE GENOMIC DNA]</scope>
    <source>
        <strain evidence="3">cv. DM1-3 516 R44</strain>
    </source>
</reference>
<evidence type="ECO:0000313" key="3">
    <source>
        <dbReference type="Proteomes" id="UP000011115"/>
    </source>
</evidence>
<organism evidence="2 3">
    <name type="scientific">Solanum tuberosum</name>
    <name type="common">Potato</name>
    <dbReference type="NCBI Taxonomy" id="4113"/>
    <lineage>
        <taxon>Eukaryota</taxon>
        <taxon>Viridiplantae</taxon>
        <taxon>Streptophyta</taxon>
        <taxon>Embryophyta</taxon>
        <taxon>Tracheophyta</taxon>
        <taxon>Spermatophyta</taxon>
        <taxon>Magnoliopsida</taxon>
        <taxon>eudicotyledons</taxon>
        <taxon>Gunneridae</taxon>
        <taxon>Pentapetalae</taxon>
        <taxon>asterids</taxon>
        <taxon>lamiids</taxon>
        <taxon>Solanales</taxon>
        <taxon>Solanaceae</taxon>
        <taxon>Solanoideae</taxon>
        <taxon>Solaneae</taxon>
        <taxon>Solanum</taxon>
    </lineage>
</organism>
<feature type="region of interest" description="Disordered" evidence="1">
    <location>
        <begin position="18"/>
        <end position="42"/>
    </location>
</feature>
<feature type="region of interest" description="Disordered" evidence="1">
    <location>
        <begin position="106"/>
        <end position="125"/>
    </location>
</feature>
<dbReference type="PaxDb" id="4113-PGSC0003DMT400093727"/>
<name>M1DSK4_SOLTU</name>
<accession>M1DSK4</accession>
<dbReference type="InParanoid" id="M1DSK4"/>
<reference evidence="2" key="2">
    <citation type="submission" date="2015-06" db="UniProtKB">
        <authorList>
            <consortium name="EnsemblPlants"/>
        </authorList>
    </citation>
    <scope>IDENTIFICATION</scope>
    <source>
        <strain evidence="2">DM1-3 516 R44</strain>
    </source>
</reference>
<evidence type="ECO:0000313" key="2">
    <source>
        <dbReference type="EnsemblPlants" id="PGSC0003DMT400093727"/>
    </source>
</evidence>
<dbReference type="Gramene" id="PGSC0003DMT400093727">
    <property type="protein sequence ID" value="PGSC0003DMT400093727"/>
    <property type="gene ID" value="PGSC0003DMG400043298"/>
</dbReference>
<sequence length="199" mass="22387">MFHCSFSGCHLGFRPSSGNPKPHSFSPFSGETPPKQPPNDHLSPPPKPLYFLLFFPMTVIRSSSKQPYCPVSLFVLIIFSGELTMPEKLAVITKPTTLPTLTAFTHSKPHKKRPSIAGEQQRRPNTIGKQISSHTTLLYRYQSHSPSPFTFSSLFFYRNFGLKSVNSDENTSSYHHTVTTLSSCEQLQVNTKPFTTELH</sequence>
<dbReference type="EnsemblPlants" id="PGSC0003DMT400093727">
    <property type="protein sequence ID" value="PGSC0003DMT400093727"/>
    <property type="gene ID" value="PGSC0003DMG400043298"/>
</dbReference>
<dbReference type="HOGENOM" id="CLU_1374334_0_0_1"/>
<dbReference type="Proteomes" id="UP000011115">
    <property type="component" value="Unassembled WGS sequence"/>
</dbReference>